<dbReference type="PANTHER" id="PTHR43080">
    <property type="entry name" value="CBS DOMAIN-CONTAINING PROTEIN CBSX3, MITOCHONDRIAL"/>
    <property type="match status" value="1"/>
</dbReference>
<dbReference type="NCBIfam" id="NF041630">
    <property type="entry name" value="CBS_CbpB"/>
    <property type="match status" value="1"/>
</dbReference>
<accession>A0A2I0QVU4</accession>
<evidence type="ECO:0000256" key="2">
    <source>
        <dbReference type="PROSITE-ProRule" id="PRU00703"/>
    </source>
</evidence>
<dbReference type="RefSeq" id="WP_101330209.1">
    <property type="nucleotide sequence ID" value="NZ_PJNH01000001.1"/>
</dbReference>
<proteinExistence type="predicted"/>
<comment type="caution">
    <text evidence="4">The sequence shown here is derived from an EMBL/GenBank/DDBJ whole genome shotgun (WGS) entry which is preliminary data.</text>
</comment>
<organism evidence="4 5">
    <name type="scientific">Halalkalibacillus sediminis</name>
    <dbReference type="NCBI Taxonomy" id="2018042"/>
    <lineage>
        <taxon>Bacteria</taxon>
        <taxon>Bacillati</taxon>
        <taxon>Bacillota</taxon>
        <taxon>Bacilli</taxon>
        <taxon>Bacillales</taxon>
        <taxon>Bacillaceae</taxon>
        <taxon>Halalkalibacillus</taxon>
    </lineage>
</organism>
<feature type="domain" description="CBS" evidence="3">
    <location>
        <begin position="18"/>
        <end position="78"/>
    </location>
</feature>
<evidence type="ECO:0000259" key="3">
    <source>
        <dbReference type="PROSITE" id="PS51371"/>
    </source>
</evidence>
<dbReference type="InterPro" id="IPR051257">
    <property type="entry name" value="Diverse_CBS-Domain"/>
</dbReference>
<sequence>MLSTKDFDLETTTVQEMMIDADKVAHVQLQNPLEHALLVLAKTGYNAVPVLDLNSRFCGIISKSNIIEAMFGVERIEVEQLNEKIVKDAMDQDIPTLHEEDTLEKALHVLIDYTFVCVIDQQQQMTGILTRRQMLKQFRNQYYQQRGN</sequence>
<evidence type="ECO:0000256" key="1">
    <source>
        <dbReference type="ARBA" id="ARBA00023122"/>
    </source>
</evidence>
<dbReference type="Gene3D" id="3.10.580.10">
    <property type="entry name" value="CBS-domain"/>
    <property type="match status" value="1"/>
</dbReference>
<dbReference type="Pfam" id="PF00571">
    <property type="entry name" value="CBS"/>
    <property type="match status" value="2"/>
</dbReference>
<evidence type="ECO:0000313" key="4">
    <source>
        <dbReference type="EMBL" id="PKR78465.1"/>
    </source>
</evidence>
<reference evidence="4 5" key="1">
    <citation type="submission" date="2017-06" db="EMBL/GenBank/DDBJ databases">
        <title>the draft geome sequence of Illustriluteabacillus marina B3227.</title>
        <authorList>
            <person name="He R.-H."/>
            <person name="Du Z.-J."/>
        </authorList>
    </citation>
    <scope>NUCLEOTIDE SEQUENCE [LARGE SCALE GENOMIC DNA]</scope>
    <source>
        <strain evidence="4 5">B3227</strain>
    </source>
</reference>
<dbReference type="AlphaFoldDB" id="A0A2I0QVU4"/>
<dbReference type="Proteomes" id="UP000243524">
    <property type="component" value="Unassembled WGS sequence"/>
</dbReference>
<dbReference type="SUPFAM" id="SSF54631">
    <property type="entry name" value="CBS-domain pair"/>
    <property type="match status" value="1"/>
</dbReference>
<dbReference type="CDD" id="cd04643">
    <property type="entry name" value="CBS_pair_bac"/>
    <property type="match status" value="1"/>
</dbReference>
<dbReference type="EMBL" id="PJNH01000001">
    <property type="protein sequence ID" value="PKR78465.1"/>
    <property type="molecule type" value="Genomic_DNA"/>
</dbReference>
<dbReference type="SMART" id="SM00116">
    <property type="entry name" value="CBS"/>
    <property type="match status" value="2"/>
</dbReference>
<dbReference type="InterPro" id="IPR000644">
    <property type="entry name" value="CBS_dom"/>
</dbReference>
<dbReference type="InterPro" id="IPR046342">
    <property type="entry name" value="CBS_dom_sf"/>
</dbReference>
<dbReference type="InterPro" id="IPR048125">
    <property type="entry name" value="CBS_CbpB"/>
</dbReference>
<protein>
    <submittedName>
        <fullName evidence="4">CBS domain-containing protein</fullName>
    </submittedName>
</protein>
<keyword evidence="1 2" id="KW-0129">CBS domain</keyword>
<evidence type="ECO:0000313" key="5">
    <source>
        <dbReference type="Proteomes" id="UP000243524"/>
    </source>
</evidence>
<dbReference type="PROSITE" id="PS51371">
    <property type="entry name" value="CBS"/>
    <property type="match status" value="2"/>
</dbReference>
<name>A0A2I0QVU4_9BACI</name>
<dbReference type="OrthoDB" id="2375431at2"/>
<gene>
    <name evidence="4" type="ORF">CEY16_01530</name>
</gene>
<keyword evidence="5" id="KW-1185">Reference proteome</keyword>
<dbReference type="PANTHER" id="PTHR43080:SF30">
    <property type="entry name" value="CYCLIC DI-AMP RECEPTOR B"/>
    <property type="match status" value="1"/>
</dbReference>
<feature type="domain" description="CBS" evidence="3">
    <location>
        <begin position="90"/>
        <end position="146"/>
    </location>
</feature>